<evidence type="ECO:0000313" key="2">
    <source>
        <dbReference type="EMBL" id="GAA6168295.1"/>
    </source>
</evidence>
<dbReference type="RefSeq" id="WP_233090661.1">
    <property type="nucleotide sequence ID" value="NZ_BAABWN010000006.1"/>
</dbReference>
<dbReference type="PRINTS" id="PR00598">
    <property type="entry name" value="HTHMARR"/>
</dbReference>
<dbReference type="InterPro" id="IPR039422">
    <property type="entry name" value="MarR/SlyA-like"/>
</dbReference>
<sequence length="171" mass="18460">MKNDDYLENLLGAFATAVSSSVDAQVNELGGRSLNHEAALVTVYNHPDEGIDTLSKVLNLSHSGAVRLVDTLEKEALLERKQSPKDARAVILRVTKKGKDRAVAVLSARSGVLADAVALLNAEQKSHVTPIIEALLSSMTDNRMNARRICRMCDEGVCRPLGCPVENSIPE</sequence>
<accession>A0ABQ0A9G3</accession>
<dbReference type="PROSITE" id="PS50995">
    <property type="entry name" value="HTH_MARR_2"/>
    <property type="match status" value="1"/>
</dbReference>
<dbReference type="SMART" id="SM00347">
    <property type="entry name" value="HTH_MARR"/>
    <property type="match status" value="1"/>
</dbReference>
<protein>
    <submittedName>
        <fullName evidence="2">MarR family transcriptional regulator</fullName>
    </submittedName>
</protein>
<reference evidence="2 3" key="1">
    <citation type="submission" date="2024-04" db="EMBL/GenBank/DDBJ databases">
        <title>Draft genome sequence of Sessilibacter corallicola NBRC 116591.</title>
        <authorList>
            <person name="Miyakawa T."/>
            <person name="Kusuya Y."/>
            <person name="Miura T."/>
        </authorList>
    </citation>
    <scope>NUCLEOTIDE SEQUENCE [LARGE SCALE GENOMIC DNA]</scope>
    <source>
        <strain evidence="2 3">KU-00831-HH</strain>
    </source>
</reference>
<comment type="caution">
    <text evidence="2">The sequence shown here is derived from an EMBL/GenBank/DDBJ whole genome shotgun (WGS) entry which is preliminary data.</text>
</comment>
<dbReference type="Gene3D" id="1.10.10.10">
    <property type="entry name" value="Winged helix-like DNA-binding domain superfamily/Winged helix DNA-binding domain"/>
    <property type="match status" value="1"/>
</dbReference>
<evidence type="ECO:0000259" key="1">
    <source>
        <dbReference type="PROSITE" id="PS50995"/>
    </source>
</evidence>
<dbReference type="EMBL" id="BAABWN010000006">
    <property type="protein sequence ID" value="GAA6168295.1"/>
    <property type="molecule type" value="Genomic_DNA"/>
</dbReference>
<feature type="domain" description="HTH marR-type" evidence="1">
    <location>
        <begin position="4"/>
        <end position="137"/>
    </location>
</feature>
<dbReference type="InterPro" id="IPR036388">
    <property type="entry name" value="WH-like_DNA-bd_sf"/>
</dbReference>
<organism evidence="2 3">
    <name type="scientific">Sessilibacter corallicola</name>
    <dbReference type="NCBI Taxonomy" id="2904075"/>
    <lineage>
        <taxon>Bacteria</taxon>
        <taxon>Pseudomonadati</taxon>
        <taxon>Pseudomonadota</taxon>
        <taxon>Gammaproteobacteria</taxon>
        <taxon>Cellvibrionales</taxon>
        <taxon>Cellvibrionaceae</taxon>
        <taxon>Sessilibacter</taxon>
    </lineage>
</organism>
<dbReference type="PANTHER" id="PTHR33164:SF57">
    <property type="entry name" value="MARR-FAMILY TRANSCRIPTIONAL REGULATOR"/>
    <property type="match status" value="1"/>
</dbReference>
<dbReference type="Pfam" id="PF01047">
    <property type="entry name" value="MarR"/>
    <property type="match status" value="1"/>
</dbReference>
<evidence type="ECO:0000313" key="3">
    <source>
        <dbReference type="Proteomes" id="UP001465153"/>
    </source>
</evidence>
<name>A0ABQ0A9G3_9GAMM</name>
<keyword evidence="3" id="KW-1185">Reference proteome</keyword>
<dbReference type="PANTHER" id="PTHR33164">
    <property type="entry name" value="TRANSCRIPTIONAL REGULATOR, MARR FAMILY"/>
    <property type="match status" value="1"/>
</dbReference>
<proteinExistence type="predicted"/>
<dbReference type="Proteomes" id="UP001465153">
    <property type="component" value="Unassembled WGS sequence"/>
</dbReference>
<dbReference type="SUPFAM" id="SSF46785">
    <property type="entry name" value="Winged helix' DNA-binding domain"/>
    <property type="match status" value="1"/>
</dbReference>
<dbReference type="InterPro" id="IPR000835">
    <property type="entry name" value="HTH_MarR-typ"/>
</dbReference>
<dbReference type="InterPro" id="IPR036390">
    <property type="entry name" value="WH_DNA-bd_sf"/>
</dbReference>
<gene>
    <name evidence="2" type="ORF">NBRC116591_21060</name>
</gene>